<evidence type="ECO:0000256" key="1">
    <source>
        <dbReference type="SAM" id="Phobius"/>
    </source>
</evidence>
<gene>
    <name evidence="2" type="ORF">LZG35_16625</name>
</gene>
<comment type="caution">
    <text evidence="2">The sequence shown here is derived from an EMBL/GenBank/DDBJ whole genome shotgun (WGS) entry which is preliminary data.</text>
</comment>
<sequence length="132" mass="13365">MLSSDRNTPYKQGELIVAPVAAATVVYAGALVVVNADGYAEPGSTATGLAYLGRADDAADNSAGADGDQGVPVRRGLAFKWENSAGDPVTQASLGRACYIEDDETVSATDGGGTQSAAGTVIQIDEDGIWVV</sequence>
<proteinExistence type="predicted"/>
<keyword evidence="1" id="KW-0472">Membrane</keyword>
<keyword evidence="1" id="KW-0812">Transmembrane</keyword>
<feature type="transmembrane region" description="Helical" evidence="1">
    <location>
        <begin position="15"/>
        <end position="34"/>
    </location>
</feature>
<organism evidence="2 3">
    <name type="scientific">Alloalcanivorax xenomutans</name>
    <dbReference type="NCBI Taxonomy" id="1094342"/>
    <lineage>
        <taxon>Bacteria</taxon>
        <taxon>Pseudomonadati</taxon>
        <taxon>Pseudomonadota</taxon>
        <taxon>Gammaproteobacteria</taxon>
        <taxon>Oceanospirillales</taxon>
        <taxon>Alcanivoracaceae</taxon>
        <taxon>Alloalcanivorax</taxon>
    </lineage>
</organism>
<evidence type="ECO:0008006" key="4">
    <source>
        <dbReference type="Google" id="ProtNLM"/>
    </source>
</evidence>
<dbReference type="RefSeq" id="WP_233926055.1">
    <property type="nucleotide sequence ID" value="NZ_JAJVKT010000022.1"/>
</dbReference>
<evidence type="ECO:0000313" key="2">
    <source>
        <dbReference type="EMBL" id="MCE7510266.1"/>
    </source>
</evidence>
<protein>
    <recommendedName>
        <fullName evidence="4">Bacteriophage protein</fullName>
    </recommendedName>
</protein>
<name>A0A9Q3W6T3_9GAMM</name>
<dbReference type="EMBL" id="JAJVKT010000022">
    <property type="protein sequence ID" value="MCE7510266.1"/>
    <property type="molecule type" value="Genomic_DNA"/>
</dbReference>
<keyword evidence="1" id="KW-1133">Transmembrane helix</keyword>
<dbReference type="AlphaFoldDB" id="A0A9Q3W6T3"/>
<dbReference type="Proteomes" id="UP001107961">
    <property type="component" value="Unassembled WGS sequence"/>
</dbReference>
<evidence type="ECO:0000313" key="3">
    <source>
        <dbReference type="Proteomes" id="UP001107961"/>
    </source>
</evidence>
<accession>A0A9Q3W6T3</accession>
<keyword evidence="3" id="KW-1185">Reference proteome</keyword>
<reference evidence="2" key="1">
    <citation type="submission" date="2022-01" db="EMBL/GenBank/DDBJ databases">
        <authorList>
            <person name="Karlyshev A.V."/>
            <person name="Jaspars M."/>
        </authorList>
    </citation>
    <scope>NUCLEOTIDE SEQUENCE</scope>
    <source>
        <strain evidence="2">AGSA3-2</strain>
    </source>
</reference>